<evidence type="ECO:0000256" key="2">
    <source>
        <dbReference type="ARBA" id="ARBA00023125"/>
    </source>
</evidence>
<proteinExistence type="predicted"/>
<dbReference type="EMBL" id="CXWC01000012">
    <property type="protein sequence ID" value="CTQ75281.1"/>
    <property type="molecule type" value="Genomic_DNA"/>
</dbReference>
<dbReference type="SUPFAM" id="SSF52317">
    <property type="entry name" value="Class I glutamine amidotransferase-like"/>
    <property type="match status" value="1"/>
</dbReference>
<dbReference type="SMART" id="SM00342">
    <property type="entry name" value="HTH_ARAC"/>
    <property type="match status" value="1"/>
</dbReference>
<dbReference type="SUPFAM" id="SSF46689">
    <property type="entry name" value="Homeodomain-like"/>
    <property type="match status" value="2"/>
</dbReference>
<dbReference type="GeneID" id="97671602"/>
<keyword evidence="2" id="KW-0238">DNA-binding</keyword>
<name>A0A0M7AL59_9HYPH</name>
<accession>A0A0M7AL59</accession>
<dbReference type="InterPro" id="IPR052158">
    <property type="entry name" value="INH-QAR"/>
</dbReference>
<sequence>MTKEVRNTPTVAIIAYEGAQQSALFGLGEMFDVANRLVEKDAEQKISHKVLPASLIIDTDSADAIILPPNLTGVRGDTDRHLHNWIQKQHLAGTIVCSACAGSFWLGHAGILDGRQATTHWALETEFRSAFPKVQLRAEHILLDDHDIVTAGGVMAWIDLGVHLIGRWLGPTVVSRTCRQMLIDPTGREQRNYRSFRPTTARDQTIRSLQLWMERNADRDLSVRALALETGLSERSLHRKFSSETGYSINRYVQELRVEKAKGFLELTTLSVSEICWKVGYTDVSAFNRLFRSISGLSAGAYRKRFRIDPLQRKLGIHPVKNG</sequence>
<dbReference type="OrthoDB" id="186587at2"/>
<reference evidence="6" key="1">
    <citation type="submission" date="2015-07" db="EMBL/GenBank/DDBJ databases">
        <authorList>
            <person name="Rodrigo-Torres Lidia"/>
            <person name="Arahal R.David."/>
        </authorList>
    </citation>
    <scope>NUCLEOTIDE SEQUENCE [LARGE SCALE GENOMIC DNA]</scope>
    <source>
        <strain evidence="6">CECT 5096</strain>
    </source>
</reference>
<dbReference type="Pfam" id="PF01965">
    <property type="entry name" value="DJ-1_PfpI"/>
    <property type="match status" value="1"/>
</dbReference>
<dbReference type="InterPro" id="IPR018060">
    <property type="entry name" value="HTH_AraC"/>
</dbReference>
<dbReference type="PROSITE" id="PS01124">
    <property type="entry name" value="HTH_ARAC_FAMILY_2"/>
    <property type="match status" value="1"/>
</dbReference>
<dbReference type="Pfam" id="PF12833">
    <property type="entry name" value="HTH_18"/>
    <property type="match status" value="1"/>
</dbReference>
<dbReference type="GO" id="GO:0003700">
    <property type="term" value="F:DNA-binding transcription factor activity"/>
    <property type="evidence" value="ECO:0007669"/>
    <property type="project" value="InterPro"/>
</dbReference>
<gene>
    <name evidence="5" type="primary">cdhR_8</name>
    <name evidence="5" type="ORF">LA5096_04300</name>
</gene>
<evidence type="ECO:0000313" key="6">
    <source>
        <dbReference type="Proteomes" id="UP000049983"/>
    </source>
</evidence>
<keyword evidence="1" id="KW-0805">Transcription regulation</keyword>
<dbReference type="AlphaFoldDB" id="A0A0M7AL59"/>
<evidence type="ECO:0000313" key="5">
    <source>
        <dbReference type="EMBL" id="CTQ75281.1"/>
    </source>
</evidence>
<dbReference type="PANTHER" id="PTHR43130">
    <property type="entry name" value="ARAC-FAMILY TRANSCRIPTIONAL REGULATOR"/>
    <property type="match status" value="1"/>
</dbReference>
<dbReference type="InterPro" id="IPR002818">
    <property type="entry name" value="DJ-1/PfpI"/>
</dbReference>
<dbReference type="Gene3D" id="3.40.50.880">
    <property type="match status" value="1"/>
</dbReference>
<keyword evidence="3" id="KW-0804">Transcription</keyword>
<dbReference type="PROSITE" id="PS00041">
    <property type="entry name" value="HTH_ARAC_FAMILY_1"/>
    <property type="match status" value="1"/>
</dbReference>
<dbReference type="InterPro" id="IPR009057">
    <property type="entry name" value="Homeodomain-like_sf"/>
</dbReference>
<dbReference type="InterPro" id="IPR029062">
    <property type="entry name" value="Class_I_gatase-like"/>
</dbReference>
<dbReference type="Gene3D" id="1.10.10.60">
    <property type="entry name" value="Homeodomain-like"/>
    <property type="match status" value="2"/>
</dbReference>
<dbReference type="GO" id="GO:0043565">
    <property type="term" value="F:sequence-specific DNA binding"/>
    <property type="evidence" value="ECO:0007669"/>
    <property type="project" value="InterPro"/>
</dbReference>
<evidence type="ECO:0000259" key="4">
    <source>
        <dbReference type="PROSITE" id="PS01124"/>
    </source>
</evidence>
<dbReference type="InterPro" id="IPR018062">
    <property type="entry name" value="HTH_AraC-typ_CS"/>
</dbReference>
<organism evidence="5 6">
    <name type="scientific">Roseibium album</name>
    <dbReference type="NCBI Taxonomy" id="311410"/>
    <lineage>
        <taxon>Bacteria</taxon>
        <taxon>Pseudomonadati</taxon>
        <taxon>Pseudomonadota</taxon>
        <taxon>Alphaproteobacteria</taxon>
        <taxon>Hyphomicrobiales</taxon>
        <taxon>Stappiaceae</taxon>
        <taxon>Roseibium</taxon>
    </lineage>
</organism>
<keyword evidence="6" id="KW-1185">Reference proteome</keyword>
<feature type="domain" description="HTH araC/xylS-type" evidence="4">
    <location>
        <begin position="207"/>
        <end position="305"/>
    </location>
</feature>
<evidence type="ECO:0000256" key="3">
    <source>
        <dbReference type="ARBA" id="ARBA00023163"/>
    </source>
</evidence>
<dbReference type="STRING" id="311410.LA5095_04403"/>
<dbReference type="RefSeq" id="WP_055118752.1">
    <property type="nucleotide sequence ID" value="NZ_CXWA01000008.1"/>
</dbReference>
<protein>
    <submittedName>
        <fullName evidence="5">Carnitine catabolism transcriptional activator</fullName>
    </submittedName>
</protein>
<dbReference type="Proteomes" id="UP000049983">
    <property type="component" value="Unassembled WGS sequence"/>
</dbReference>
<dbReference type="PANTHER" id="PTHR43130:SF3">
    <property type="entry name" value="HTH-TYPE TRANSCRIPTIONAL REGULATOR RV1931C"/>
    <property type="match status" value="1"/>
</dbReference>
<evidence type="ECO:0000256" key="1">
    <source>
        <dbReference type="ARBA" id="ARBA00023015"/>
    </source>
</evidence>